<accession>I4EIT1</accession>
<dbReference type="GO" id="GO:0006635">
    <property type="term" value="P:fatty acid beta-oxidation"/>
    <property type="evidence" value="ECO:0007669"/>
    <property type="project" value="TreeGrafter"/>
</dbReference>
<dbReference type="GO" id="GO:0016836">
    <property type="term" value="F:hydro-lyase activity"/>
    <property type="evidence" value="ECO:0007669"/>
    <property type="project" value="UniProtKB-ARBA"/>
</dbReference>
<dbReference type="Gene3D" id="1.10.12.10">
    <property type="entry name" value="Lyase 2-enoyl-coa Hydratase, Chain A, domain 2"/>
    <property type="match status" value="1"/>
</dbReference>
<evidence type="ECO:0000313" key="4">
    <source>
        <dbReference type="EMBL" id="CCF84593.1"/>
    </source>
</evidence>
<dbReference type="OrthoDB" id="9777977at2"/>
<dbReference type="FunFam" id="3.90.226.10:FF:000009">
    <property type="entry name" value="Carnitinyl-CoA dehydratase"/>
    <property type="match status" value="1"/>
</dbReference>
<evidence type="ECO:0000256" key="2">
    <source>
        <dbReference type="ARBA" id="ARBA00023239"/>
    </source>
</evidence>
<dbReference type="EMBL" id="CAGS01000293">
    <property type="protein sequence ID" value="CCF84593.1"/>
    <property type="molecule type" value="Genomic_DNA"/>
</dbReference>
<dbReference type="Gene3D" id="3.90.226.10">
    <property type="entry name" value="2-enoyl-CoA Hydratase, Chain A, domain 1"/>
    <property type="match status" value="1"/>
</dbReference>
<dbReference type="InterPro" id="IPR014748">
    <property type="entry name" value="Enoyl-CoA_hydra_C"/>
</dbReference>
<dbReference type="PROSITE" id="PS00166">
    <property type="entry name" value="ENOYL_COA_HYDRATASE"/>
    <property type="match status" value="1"/>
</dbReference>
<comment type="caution">
    <text evidence="4">The sequence shown here is derived from an EMBL/GenBank/DDBJ whole genome shotgun (WGS) entry which is preliminary data.</text>
</comment>
<dbReference type="PANTHER" id="PTHR11941">
    <property type="entry name" value="ENOYL-COA HYDRATASE-RELATED"/>
    <property type="match status" value="1"/>
</dbReference>
<keyword evidence="2 4" id="KW-0456">Lyase</keyword>
<protein>
    <submittedName>
        <fullName evidence="4">Enoyl-CoA hydratase/isomerase</fullName>
        <ecNumber evidence="4">4.2.1.-</ecNumber>
    </submittedName>
</protein>
<keyword evidence="5" id="KW-1185">Reference proteome</keyword>
<dbReference type="EC" id="4.2.1.-" evidence="4"/>
<dbReference type="FunFam" id="1.10.12.10:FF:000001">
    <property type="entry name" value="Probable enoyl-CoA hydratase, mitochondrial"/>
    <property type="match status" value="1"/>
</dbReference>
<organism evidence="4 5">
    <name type="scientific">Nitrolancea hollandica Lb</name>
    <dbReference type="NCBI Taxonomy" id="1129897"/>
    <lineage>
        <taxon>Bacteria</taxon>
        <taxon>Pseudomonadati</taxon>
        <taxon>Thermomicrobiota</taxon>
        <taxon>Thermomicrobia</taxon>
        <taxon>Sphaerobacterales</taxon>
        <taxon>Sphaerobacterineae</taxon>
        <taxon>Sphaerobacteraceae</taxon>
        <taxon>Nitrolancea</taxon>
    </lineage>
</organism>
<dbReference type="Proteomes" id="UP000004221">
    <property type="component" value="Unassembled WGS sequence"/>
</dbReference>
<sequence>MTIDVECADRIATISINQPEALNALDAVRLELLLASIQATSADPGIRVIILTGAGDRAFAAGADIAAMREMNAHQALAFAKLGQAVCHSLESAPQPVIAAVNGFALGGGCELALACDIRICSENAVFGQPEVTLGIPPGWGGTQRLPRLVGPGIAKELIYTGRRVTAQEALAIGLVNGVFPLEQLKESARELAARIAANAPLAVGFSKVAINRAFDEPLAAGLTEEARLFADAFNTADQREGMSAFLARRKPRFRGK</sequence>
<dbReference type="Pfam" id="PF00378">
    <property type="entry name" value="ECH_1"/>
    <property type="match status" value="1"/>
</dbReference>
<evidence type="ECO:0000256" key="3">
    <source>
        <dbReference type="RuleBase" id="RU003707"/>
    </source>
</evidence>
<dbReference type="SUPFAM" id="SSF52096">
    <property type="entry name" value="ClpP/crotonase"/>
    <property type="match status" value="1"/>
</dbReference>
<dbReference type="InterPro" id="IPR029045">
    <property type="entry name" value="ClpP/crotonase-like_dom_sf"/>
</dbReference>
<dbReference type="AlphaFoldDB" id="I4EIT1"/>
<dbReference type="PANTHER" id="PTHR11941:SF54">
    <property type="entry name" value="ENOYL-COA HYDRATASE, MITOCHONDRIAL"/>
    <property type="match status" value="1"/>
</dbReference>
<evidence type="ECO:0000313" key="5">
    <source>
        <dbReference type="Proteomes" id="UP000004221"/>
    </source>
</evidence>
<gene>
    <name evidence="4" type="ORF">NITHO_3620003</name>
</gene>
<name>I4EIT1_9BACT</name>
<dbReference type="InterPro" id="IPR001753">
    <property type="entry name" value="Enoyl-CoA_hydra/iso"/>
</dbReference>
<reference evidence="4 5" key="1">
    <citation type="journal article" date="2012" name="ISME J.">
        <title>Nitrification expanded: discovery, physiology and genomics of a nitrite-oxidizing bacterium from the phylum Chloroflexi.</title>
        <authorList>
            <person name="Sorokin D.Y."/>
            <person name="Lucker S."/>
            <person name="Vejmelkova D."/>
            <person name="Kostrikina N.A."/>
            <person name="Kleerebezem R."/>
            <person name="Rijpstra W.I."/>
            <person name="Damste J.S."/>
            <person name="Le Paslier D."/>
            <person name="Muyzer G."/>
            <person name="Wagner M."/>
            <person name="van Loosdrecht M.C."/>
            <person name="Daims H."/>
        </authorList>
    </citation>
    <scope>NUCLEOTIDE SEQUENCE [LARGE SCALE GENOMIC DNA]</scope>
    <source>
        <strain evidence="5">none</strain>
    </source>
</reference>
<keyword evidence="4" id="KW-0413">Isomerase</keyword>
<dbReference type="GO" id="GO:0016853">
    <property type="term" value="F:isomerase activity"/>
    <property type="evidence" value="ECO:0007669"/>
    <property type="project" value="UniProtKB-KW"/>
</dbReference>
<dbReference type="CDD" id="cd06558">
    <property type="entry name" value="crotonase-like"/>
    <property type="match status" value="1"/>
</dbReference>
<evidence type="ECO:0000256" key="1">
    <source>
        <dbReference type="ARBA" id="ARBA00005254"/>
    </source>
</evidence>
<dbReference type="InterPro" id="IPR018376">
    <property type="entry name" value="Enoyl-CoA_hyd/isom_CS"/>
</dbReference>
<proteinExistence type="inferred from homology"/>
<comment type="similarity">
    <text evidence="1 3">Belongs to the enoyl-CoA hydratase/isomerase family.</text>
</comment>
<dbReference type="RefSeq" id="WP_008478853.1">
    <property type="nucleotide sequence ID" value="NZ_CAGS01000293.1"/>
</dbReference>